<evidence type="ECO:0000313" key="2">
    <source>
        <dbReference type="EMBL" id="QCC50353.1"/>
    </source>
</evidence>
<proteinExistence type="predicted"/>
<keyword evidence="3" id="KW-1185">Reference proteome</keyword>
<dbReference type="RefSeq" id="WP_049993799.1">
    <property type="nucleotide sequence ID" value="NZ_CP031310.1"/>
</dbReference>
<evidence type="ECO:0000313" key="3">
    <source>
        <dbReference type="Proteomes" id="UP000296706"/>
    </source>
</evidence>
<dbReference type="Proteomes" id="UP000296706">
    <property type="component" value="Chromosome"/>
</dbReference>
<sequence length="375" mass="41671">MDIEPIGTDAGGYTYRPYEPGDEEAIVDLHNAVWDGGRTLAWFRWKYVETPAVEHVPVFVAEHEGEIVGALGLAAYQMWGDGEGGLGVLGSDLVVAESHRRRGIFTSLYRDGTGRYRRGKGVPDAECPDFFFGYANPSSHPGMRKLGAVDVEPRRSFYQVRRPRYYVRDQFGSTVARVLGPVVDAGARRWLRRHDPTPSAGVTVRRHEDVPAETLATLADAARPTGVSPLADEPFYRWRFDGPRWRPDGTYVASRDERPVAATITRTTTEASTGAETVSLIHTVPFGRSDDRDEGVAAILNRVAADSPDAAFLRAWNPVYPERLLRERGFLSDQRRPLSWATGSDLHLVAFDLPESRYSRSNLEGSGPALWSLDK</sequence>
<dbReference type="SUPFAM" id="SSF55729">
    <property type="entry name" value="Acyl-CoA N-acyltransferases (Nat)"/>
    <property type="match status" value="1"/>
</dbReference>
<dbReference type="OrthoDB" id="299799at2157"/>
<organism evidence="2 3">
    <name type="scientific">Halapricum salinum</name>
    <dbReference type="NCBI Taxonomy" id="1457250"/>
    <lineage>
        <taxon>Archaea</taxon>
        <taxon>Methanobacteriati</taxon>
        <taxon>Methanobacteriota</taxon>
        <taxon>Stenosarchaea group</taxon>
        <taxon>Halobacteria</taxon>
        <taxon>Halobacteriales</taxon>
        <taxon>Haloarculaceae</taxon>
        <taxon>Halapricum</taxon>
    </lineage>
</organism>
<dbReference type="AlphaFoldDB" id="A0A4D6H8W7"/>
<gene>
    <name evidence="2" type="ORF">DV733_03470</name>
</gene>
<dbReference type="GO" id="GO:0016747">
    <property type="term" value="F:acyltransferase activity, transferring groups other than amino-acyl groups"/>
    <property type="evidence" value="ECO:0007669"/>
    <property type="project" value="InterPro"/>
</dbReference>
<accession>A0A4D6H8W7</accession>
<keyword evidence="2" id="KW-0808">Transferase</keyword>
<dbReference type="CDD" id="cd04301">
    <property type="entry name" value="NAT_SF"/>
    <property type="match status" value="1"/>
</dbReference>
<dbReference type="Pfam" id="PF13527">
    <property type="entry name" value="Acetyltransf_9"/>
    <property type="match status" value="1"/>
</dbReference>
<protein>
    <submittedName>
        <fullName evidence="2">GNAT family N-acetyltransferase</fullName>
    </submittedName>
</protein>
<name>A0A4D6H8W7_9EURY</name>
<evidence type="ECO:0000259" key="1">
    <source>
        <dbReference type="PROSITE" id="PS51186"/>
    </source>
</evidence>
<dbReference type="PROSITE" id="PS51186">
    <property type="entry name" value="GNAT"/>
    <property type="match status" value="1"/>
</dbReference>
<dbReference type="GeneID" id="39846893"/>
<reference evidence="2 3" key="1">
    <citation type="journal article" date="2019" name="Nat. Commun.">
        <title>A new type of DNA phosphorothioation-based antiviral system in archaea.</title>
        <authorList>
            <person name="Xiong L."/>
            <person name="Liu S."/>
            <person name="Chen S."/>
            <person name="Xiao Y."/>
            <person name="Zhu B."/>
            <person name="Gao Y."/>
            <person name="Zhang Y."/>
            <person name="Chen B."/>
            <person name="Luo J."/>
            <person name="Deng Z."/>
            <person name="Chen X."/>
            <person name="Wang L."/>
            <person name="Chen S."/>
        </authorList>
    </citation>
    <scope>NUCLEOTIDE SEQUENCE [LARGE SCALE GENOMIC DNA]</scope>
    <source>
        <strain evidence="2 3">CBA1105</strain>
    </source>
</reference>
<dbReference type="InterPro" id="IPR000182">
    <property type="entry name" value="GNAT_dom"/>
</dbReference>
<dbReference type="InterPro" id="IPR016181">
    <property type="entry name" value="Acyl_CoA_acyltransferase"/>
</dbReference>
<dbReference type="EMBL" id="CP031310">
    <property type="protein sequence ID" value="QCC50353.1"/>
    <property type="molecule type" value="Genomic_DNA"/>
</dbReference>
<dbReference type="Gene3D" id="3.40.630.30">
    <property type="match status" value="1"/>
</dbReference>
<dbReference type="STRING" id="1457250.GCA_000755225_02993"/>
<feature type="domain" description="N-acetyltransferase" evidence="1">
    <location>
        <begin position="13"/>
        <end position="195"/>
    </location>
</feature>
<dbReference type="KEGG" id="hsn:DV733_03470"/>